<dbReference type="HAMAP" id="MF_00037">
    <property type="entry name" value="MurB"/>
    <property type="match status" value="1"/>
</dbReference>
<name>A0ABT0RF10_9SPHN</name>
<evidence type="ECO:0000313" key="21">
    <source>
        <dbReference type="EMBL" id="MCL6678851.1"/>
    </source>
</evidence>
<comment type="caution">
    <text evidence="21">The sequence shown here is derived from an EMBL/GenBank/DDBJ whole genome shotgun (WGS) entry which is preliminary data.</text>
</comment>
<dbReference type="InterPro" id="IPR016167">
    <property type="entry name" value="FAD-bd_PCMH_sub1"/>
</dbReference>
<dbReference type="EC" id="1.3.1.98" evidence="5 19"/>
<comment type="similarity">
    <text evidence="19">Belongs to the MurB family.</text>
</comment>
<proteinExistence type="inferred from homology"/>
<keyword evidence="8 19" id="KW-0132">Cell division</keyword>
<evidence type="ECO:0000256" key="14">
    <source>
        <dbReference type="ARBA" id="ARBA00023002"/>
    </source>
</evidence>
<accession>A0ABT0RF10</accession>
<keyword evidence="9 19" id="KW-0285">Flavoprotein</keyword>
<evidence type="ECO:0000256" key="3">
    <source>
        <dbReference type="ARBA" id="ARBA00004496"/>
    </source>
</evidence>
<dbReference type="InterPro" id="IPR036635">
    <property type="entry name" value="MurB_C_sf"/>
</dbReference>
<feature type="active site" evidence="19">
    <location>
        <position position="293"/>
    </location>
</feature>
<dbReference type="Proteomes" id="UP001165343">
    <property type="component" value="Unassembled WGS sequence"/>
</dbReference>
<dbReference type="NCBIfam" id="TIGR00179">
    <property type="entry name" value="murB"/>
    <property type="match status" value="1"/>
</dbReference>
<dbReference type="NCBIfam" id="NF010480">
    <property type="entry name" value="PRK13905.1"/>
    <property type="match status" value="1"/>
</dbReference>
<evidence type="ECO:0000256" key="17">
    <source>
        <dbReference type="ARBA" id="ARBA00031026"/>
    </source>
</evidence>
<evidence type="ECO:0000256" key="1">
    <source>
        <dbReference type="ARBA" id="ARBA00001974"/>
    </source>
</evidence>
<feature type="active site" evidence="19">
    <location>
        <position position="174"/>
    </location>
</feature>
<comment type="catalytic activity">
    <reaction evidence="18 19">
        <text>UDP-N-acetyl-alpha-D-muramate + NADP(+) = UDP-N-acetyl-3-O-(1-carboxyvinyl)-alpha-D-glucosamine + NADPH + H(+)</text>
        <dbReference type="Rhea" id="RHEA:12248"/>
        <dbReference type="ChEBI" id="CHEBI:15378"/>
        <dbReference type="ChEBI" id="CHEBI:57783"/>
        <dbReference type="ChEBI" id="CHEBI:58349"/>
        <dbReference type="ChEBI" id="CHEBI:68483"/>
        <dbReference type="ChEBI" id="CHEBI:70757"/>
        <dbReference type="EC" id="1.3.1.98"/>
    </reaction>
</comment>
<evidence type="ECO:0000256" key="8">
    <source>
        <dbReference type="ARBA" id="ARBA00022618"/>
    </source>
</evidence>
<evidence type="ECO:0000256" key="9">
    <source>
        <dbReference type="ARBA" id="ARBA00022630"/>
    </source>
</evidence>
<keyword evidence="15 19" id="KW-0131">Cell cycle</keyword>
<dbReference type="Pfam" id="PF02873">
    <property type="entry name" value="MurB_C"/>
    <property type="match status" value="1"/>
</dbReference>
<dbReference type="Gene3D" id="3.30.43.10">
    <property type="entry name" value="Uridine Diphospho-n-acetylenolpyruvylglucosamine Reductase, domain 2"/>
    <property type="match status" value="1"/>
</dbReference>
<evidence type="ECO:0000256" key="2">
    <source>
        <dbReference type="ARBA" id="ARBA00003921"/>
    </source>
</evidence>
<dbReference type="SUPFAM" id="SSF56176">
    <property type="entry name" value="FAD-binding/transporter-associated domain-like"/>
    <property type="match status" value="1"/>
</dbReference>
<dbReference type="RefSeq" id="WP_249867784.1">
    <property type="nucleotide sequence ID" value="NZ_JAMGBC010000001.1"/>
</dbReference>
<dbReference type="InterPro" id="IPR036318">
    <property type="entry name" value="FAD-bd_PCMH-like_sf"/>
</dbReference>
<evidence type="ECO:0000256" key="13">
    <source>
        <dbReference type="ARBA" id="ARBA00022984"/>
    </source>
</evidence>
<evidence type="ECO:0000256" key="5">
    <source>
        <dbReference type="ARBA" id="ARBA00012518"/>
    </source>
</evidence>
<keyword evidence="10 19" id="KW-0274">FAD</keyword>
<dbReference type="GO" id="GO:0008762">
    <property type="term" value="F:UDP-N-acetylmuramate dehydrogenase activity"/>
    <property type="evidence" value="ECO:0007669"/>
    <property type="project" value="UniProtKB-EC"/>
</dbReference>
<keyword evidence="22" id="KW-1185">Reference proteome</keyword>
<keyword evidence="7 19" id="KW-0963">Cytoplasm</keyword>
<dbReference type="InterPro" id="IPR003170">
    <property type="entry name" value="MurB"/>
</dbReference>
<reference evidence="21" key="1">
    <citation type="submission" date="2022-05" db="EMBL/GenBank/DDBJ databases">
        <authorList>
            <person name="Jo J.-H."/>
            <person name="Im W.-T."/>
        </authorList>
    </citation>
    <scope>NUCLEOTIDE SEQUENCE</scope>
    <source>
        <strain evidence="21">RG327</strain>
    </source>
</reference>
<protein>
    <recommendedName>
        <fullName evidence="6 19">UDP-N-acetylenolpyruvoylglucosamine reductase</fullName>
        <ecNumber evidence="5 19">1.3.1.98</ecNumber>
    </recommendedName>
    <alternativeName>
        <fullName evidence="17 19">UDP-N-acetylmuramate dehydrogenase</fullName>
    </alternativeName>
</protein>
<comment type="subcellular location">
    <subcellularLocation>
        <location evidence="3 19">Cytoplasm</location>
    </subcellularLocation>
</comment>
<dbReference type="Gene3D" id="3.90.78.10">
    <property type="entry name" value="UDP-N-acetylenolpyruvoylglucosamine reductase, C-terminal domain"/>
    <property type="match status" value="1"/>
</dbReference>
<evidence type="ECO:0000259" key="20">
    <source>
        <dbReference type="PROSITE" id="PS51387"/>
    </source>
</evidence>
<feature type="active site" description="Proton donor" evidence="19">
    <location>
        <position position="223"/>
    </location>
</feature>
<keyword evidence="14 19" id="KW-0560">Oxidoreductase</keyword>
<organism evidence="21 22">
    <name type="scientific">Sphingomonas anseongensis</name>
    <dbReference type="NCBI Taxonomy" id="2908207"/>
    <lineage>
        <taxon>Bacteria</taxon>
        <taxon>Pseudomonadati</taxon>
        <taxon>Pseudomonadota</taxon>
        <taxon>Alphaproteobacteria</taxon>
        <taxon>Sphingomonadales</taxon>
        <taxon>Sphingomonadaceae</taxon>
        <taxon>Sphingomonas</taxon>
    </lineage>
</organism>
<feature type="domain" description="FAD-binding PCMH-type" evidence="20">
    <location>
        <begin position="29"/>
        <end position="194"/>
    </location>
</feature>
<comment type="cofactor">
    <cofactor evidence="1 19">
        <name>FAD</name>
        <dbReference type="ChEBI" id="CHEBI:57692"/>
    </cofactor>
</comment>
<dbReference type="EMBL" id="JAMGBC010000001">
    <property type="protein sequence ID" value="MCL6678851.1"/>
    <property type="molecule type" value="Genomic_DNA"/>
</dbReference>
<evidence type="ECO:0000256" key="10">
    <source>
        <dbReference type="ARBA" id="ARBA00022827"/>
    </source>
</evidence>
<dbReference type="Pfam" id="PF01565">
    <property type="entry name" value="FAD_binding_4"/>
    <property type="match status" value="1"/>
</dbReference>
<evidence type="ECO:0000256" key="16">
    <source>
        <dbReference type="ARBA" id="ARBA00023316"/>
    </source>
</evidence>
<evidence type="ECO:0000256" key="11">
    <source>
        <dbReference type="ARBA" id="ARBA00022857"/>
    </source>
</evidence>
<evidence type="ECO:0000256" key="4">
    <source>
        <dbReference type="ARBA" id="ARBA00004752"/>
    </source>
</evidence>
<dbReference type="InterPro" id="IPR006094">
    <property type="entry name" value="Oxid_FAD_bind_N"/>
</dbReference>
<comment type="function">
    <text evidence="2 19">Cell wall formation.</text>
</comment>
<evidence type="ECO:0000256" key="19">
    <source>
        <dbReference type="HAMAP-Rule" id="MF_00037"/>
    </source>
</evidence>
<dbReference type="InterPro" id="IPR016166">
    <property type="entry name" value="FAD-bd_PCMH"/>
</dbReference>
<keyword evidence="11 19" id="KW-0521">NADP</keyword>
<dbReference type="Gene3D" id="3.30.465.10">
    <property type="match status" value="1"/>
</dbReference>
<comment type="pathway">
    <text evidence="4 19">Cell wall biogenesis; peptidoglycan biosynthesis.</text>
</comment>
<dbReference type="PANTHER" id="PTHR21071:SF4">
    <property type="entry name" value="UDP-N-ACETYLENOLPYRUVOYLGLUCOSAMINE REDUCTASE"/>
    <property type="match status" value="1"/>
</dbReference>
<dbReference type="SUPFAM" id="SSF56194">
    <property type="entry name" value="Uridine diphospho-N-Acetylenolpyruvylglucosamine reductase, MurB, C-terminal domain"/>
    <property type="match status" value="1"/>
</dbReference>
<dbReference type="InterPro" id="IPR016169">
    <property type="entry name" value="FAD-bd_PCMH_sub2"/>
</dbReference>
<evidence type="ECO:0000313" key="22">
    <source>
        <dbReference type="Proteomes" id="UP001165343"/>
    </source>
</evidence>
<evidence type="ECO:0000256" key="6">
    <source>
        <dbReference type="ARBA" id="ARBA00015188"/>
    </source>
</evidence>
<dbReference type="PANTHER" id="PTHR21071">
    <property type="entry name" value="UDP-N-ACETYLENOLPYRUVOYLGLUCOSAMINE REDUCTASE"/>
    <property type="match status" value="1"/>
</dbReference>
<evidence type="ECO:0000256" key="15">
    <source>
        <dbReference type="ARBA" id="ARBA00023306"/>
    </source>
</evidence>
<dbReference type="PROSITE" id="PS51387">
    <property type="entry name" value="FAD_PCMH"/>
    <property type="match status" value="1"/>
</dbReference>
<keyword evidence="12 19" id="KW-0133">Cell shape</keyword>
<evidence type="ECO:0000256" key="12">
    <source>
        <dbReference type="ARBA" id="ARBA00022960"/>
    </source>
</evidence>
<evidence type="ECO:0000256" key="18">
    <source>
        <dbReference type="ARBA" id="ARBA00048914"/>
    </source>
</evidence>
<dbReference type="InterPro" id="IPR011601">
    <property type="entry name" value="MurB_C"/>
</dbReference>
<keyword evidence="16 19" id="KW-0961">Cell wall biogenesis/degradation</keyword>
<gene>
    <name evidence="19 21" type="primary">murB</name>
    <name evidence="21" type="ORF">LZ519_05900</name>
</gene>
<evidence type="ECO:0000256" key="7">
    <source>
        <dbReference type="ARBA" id="ARBA00022490"/>
    </source>
</evidence>
<sequence>MTASDQLTLPQLEGSAERGGSLASFIWFRTGGPAEWLVRPKDEADLARFLAELPNEVPVTPIGVGSNLIVRDGGVDGVVVRLPKSFADVTIEPGNKVRAGGAAMGITVASAARDAGVAGLEFLRGIPGTVGGAVRMNAGAYGREVKDVLVEARVVLRDGSAETWPLDKLGYTYRHSDVPEGAVVVEALFKGTPGDSATIGAEMDRIAAEREASQPLRSRTGGSTFKNPPGHKAWALIDSAGCRGLRVGDAQVSEKHCNFLLNLGNATSAEIEDLGEEVRRRVMDKTNILLEWEIQRIGSYD</sequence>
<keyword evidence="13 19" id="KW-0573">Peptidoglycan synthesis</keyword>